<evidence type="ECO:0000256" key="1">
    <source>
        <dbReference type="SAM" id="MobiDB-lite"/>
    </source>
</evidence>
<name>A0A6J6I3P1_9ZZZZ</name>
<dbReference type="EMBL" id="CAEZVF010000045">
    <property type="protein sequence ID" value="CAB4619213.1"/>
    <property type="molecule type" value="Genomic_DNA"/>
</dbReference>
<evidence type="ECO:0000256" key="2">
    <source>
        <dbReference type="SAM" id="Phobius"/>
    </source>
</evidence>
<gene>
    <name evidence="3" type="ORF">UFOPK1939_00440</name>
</gene>
<keyword evidence="2" id="KW-0812">Transmembrane</keyword>
<feature type="compositionally biased region" description="Low complexity" evidence="1">
    <location>
        <begin position="271"/>
        <end position="285"/>
    </location>
</feature>
<organism evidence="3">
    <name type="scientific">freshwater metagenome</name>
    <dbReference type="NCBI Taxonomy" id="449393"/>
    <lineage>
        <taxon>unclassified sequences</taxon>
        <taxon>metagenomes</taxon>
        <taxon>ecological metagenomes</taxon>
    </lineage>
</organism>
<proteinExistence type="predicted"/>
<protein>
    <submittedName>
        <fullName evidence="3">Unannotated protein</fullName>
    </submittedName>
</protein>
<feature type="transmembrane region" description="Helical" evidence="2">
    <location>
        <begin position="167"/>
        <end position="188"/>
    </location>
</feature>
<evidence type="ECO:0000313" key="3">
    <source>
        <dbReference type="EMBL" id="CAB4619213.1"/>
    </source>
</evidence>
<accession>A0A6J6I3P1</accession>
<keyword evidence="2" id="KW-0472">Membrane</keyword>
<keyword evidence="2" id="KW-1133">Transmembrane helix</keyword>
<feature type="region of interest" description="Disordered" evidence="1">
    <location>
        <begin position="271"/>
        <end position="321"/>
    </location>
</feature>
<reference evidence="3" key="1">
    <citation type="submission" date="2020-05" db="EMBL/GenBank/DDBJ databases">
        <authorList>
            <person name="Chiriac C."/>
            <person name="Salcher M."/>
            <person name="Ghai R."/>
            <person name="Kavagutti S V."/>
        </authorList>
    </citation>
    <scope>NUCLEOTIDE SEQUENCE</scope>
</reference>
<sequence>MSFGFAPARCSATRDGAISAMSRSIRLLLIAVVSLVAVCGVGAASAQAATQNPPGISISTLDVQGQLVFFRLTNTLTNQVAPVVSVSGAGIDGTPISIPDVSLGQLLPNESTSAEIPLGTTPANLSVTVRAGQSQTTATWPLAEGGIQELRPGGTAPSPPDPGTNTALVVAFTLVALFFVLITARIVWVSGRVTRTTKRAIKIRNARLEAGRRAIEAGMTRLFPPPAGTPITEKRGGATLRAPSPAALIAPVGAPAPAALPEPTQAASVATLAPPTTPPITGAAPDLPPPVMAEPILPPPPPPTSAPVAGRSAPPSGKRIG</sequence>
<feature type="compositionally biased region" description="Pro residues" evidence="1">
    <location>
        <begin position="286"/>
        <end position="305"/>
    </location>
</feature>
<dbReference type="AlphaFoldDB" id="A0A6J6I3P1"/>